<dbReference type="EMBL" id="NBSK02000006">
    <property type="protein sequence ID" value="KAJ0201299.1"/>
    <property type="molecule type" value="Genomic_DNA"/>
</dbReference>
<dbReference type="AlphaFoldDB" id="A0A9R1V9J3"/>
<sequence>MAGLMHSVTNELLAIVSNLDEFNRYLWGRVILDFTYTQLCTVFDTIKGHLNPNEPRVGSRHTYTMLGFVYTFKAVAYPRMRRLHGVDCKRTLDVRNVCILVHLIISCYEKIT</sequence>
<reference evidence="1 2" key="1">
    <citation type="journal article" date="2017" name="Nat. Commun.">
        <title>Genome assembly with in vitro proximity ligation data and whole-genome triplication in lettuce.</title>
        <authorList>
            <person name="Reyes-Chin-Wo S."/>
            <person name="Wang Z."/>
            <person name="Yang X."/>
            <person name="Kozik A."/>
            <person name="Arikit S."/>
            <person name="Song C."/>
            <person name="Xia L."/>
            <person name="Froenicke L."/>
            <person name="Lavelle D.O."/>
            <person name="Truco M.J."/>
            <person name="Xia R."/>
            <person name="Zhu S."/>
            <person name="Xu C."/>
            <person name="Xu H."/>
            <person name="Xu X."/>
            <person name="Cox K."/>
            <person name="Korf I."/>
            <person name="Meyers B.C."/>
            <person name="Michelmore R.W."/>
        </authorList>
    </citation>
    <scope>NUCLEOTIDE SEQUENCE [LARGE SCALE GENOMIC DNA]</scope>
    <source>
        <strain evidence="2">cv. Salinas</strain>
        <tissue evidence="1">Seedlings</tissue>
    </source>
</reference>
<dbReference type="Proteomes" id="UP000235145">
    <property type="component" value="Unassembled WGS sequence"/>
</dbReference>
<organism evidence="1 2">
    <name type="scientific">Lactuca sativa</name>
    <name type="common">Garden lettuce</name>
    <dbReference type="NCBI Taxonomy" id="4236"/>
    <lineage>
        <taxon>Eukaryota</taxon>
        <taxon>Viridiplantae</taxon>
        <taxon>Streptophyta</taxon>
        <taxon>Embryophyta</taxon>
        <taxon>Tracheophyta</taxon>
        <taxon>Spermatophyta</taxon>
        <taxon>Magnoliopsida</taxon>
        <taxon>eudicotyledons</taxon>
        <taxon>Gunneridae</taxon>
        <taxon>Pentapetalae</taxon>
        <taxon>asterids</taxon>
        <taxon>campanulids</taxon>
        <taxon>Asterales</taxon>
        <taxon>Asteraceae</taxon>
        <taxon>Cichorioideae</taxon>
        <taxon>Cichorieae</taxon>
        <taxon>Lactucinae</taxon>
        <taxon>Lactuca</taxon>
    </lineage>
</organism>
<proteinExistence type="predicted"/>
<evidence type="ECO:0000313" key="2">
    <source>
        <dbReference type="Proteomes" id="UP000235145"/>
    </source>
</evidence>
<name>A0A9R1V9J3_LACSA</name>
<gene>
    <name evidence="1" type="ORF">LSAT_V11C600333130</name>
</gene>
<evidence type="ECO:0000313" key="1">
    <source>
        <dbReference type="EMBL" id="KAJ0201299.1"/>
    </source>
</evidence>
<protein>
    <submittedName>
        <fullName evidence="1">Uncharacterized protein</fullName>
    </submittedName>
</protein>
<keyword evidence="2" id="KW-1185">Reference proteome</keyword>
<accession>A0A9R1V9J3</accession>
<comment type="caution">
    <text evidence="1">The sequence shown here is derived from an EMBL/GenBank/DDBJ whole genome shotgun (WGS) entry which is preliminary data.</text>
</comment>